<dbReference type="GO" id="GO:0019894">
    <property type="term" value="F:kinesin binding"/>
    <property type="evidence" value="ECO:0007669"/>
    <property type="project" value="TreeGrafter"/>
</dbReference>
<dbReference type="Pfam" id="PF10541">
    <property type="entry name" value="KASH"/>
    <property type="match status" value="1"/>
</dbReference>
<evidence type="ECO:0000256" key="3">
    <source>
        <dbReference type="ARBA" id="ARBA00022692"/>
    </source>
</evidence>
<keyword evidence="4" id="KW-1133">Transmembrane helix</keyword>
<feature type="domain" description="KASH" evidence="9">
    <location>
        <begin position="321"/>
        <end position="380"/>
    </location>
</feature>
<dbReference type="SMART" id="SM01249">
    <property type="entry name" value="KASH"/>
    <property type="match status" value="1"/>
</dbReference>
<dbReference type="PROSITE" id="PS51049">
    <property type="entry name" value="KASH"/>
    <property type="match status" value="1"/>
</dbReference>
<reference evidence="11" key="1">
    <citation type="submission" date="2016-11" db="UniProtKB">
        <authorList>
            <consortium name="WormBaseParasite"/>
        </authorList>
    </citation>
    <scope>IDENTIFICATION</scope>
</reference>
<accession>A0A1I7ZVH9</accession>
<dbReference type="WBParaSite" id="L893_g30332.t1">
    <property type="protein sequence ID" value="L893_g30332.t1"/>
    <property type="gene ID" value="L893_g30332"/>
</dbReference>
<dbReference type="Pfam" id="PF24611">
    <property type="entry name" value="Spectrin_Anc-1"/>
    <property type="match status" value="1"/>
</dbReference>
<dbReference type="GO" id="GO:0007097">
    <property type="term" value="P:nuclear migration"/>
    <property type="evidence" value="ECO:0007669"/>
    <property type="project" value="TreeGrafter"/>
</dbReference>
<comment type="similarity">
    <text evidence="2">Belongs to the nesprin family.</text>
</comment>
<evidence type="ECO:0000313" key="10">
    <source>
        <dbReference type="Proteomes" id="UP000095287"/>
    </source>
</evidence>
<dbReference type="GO" id="GO:0006997">
    <property type="term" value="P:nucleus organization"/>
    <property type="evidence" value="ECO:0007669"/>
    <property type="project" value="TreeGrafter"/>
</dbReference>
<evidence type="ECO:0000256" key="7">
    <source>
        <dbReference type="PROSITE-ProRule" id="PRU00385"/>
    </source>
</evidence>
<proteinExistence type="inferred from homology"/>
<sequence>ASWMAFVRERDSANRRIEEWNMYIELENSHLLRTLEEAEMGLDDIKLAYANFDAWREEVVDDLQEIANSLSPAELPLNEIRFINVAIESTDQEFEKLLDALFTEFRVEEELQHERNLIEEEVSEMEGRCVLLIDDNDVDGLRRLLFELNSVGAHIAQLIQDVANGVENRTFVAIGAGVDGESLRDRVDAIEMRVRGYTDSLSPSDTDAESPVSPPQGNYDVEAAAEILAALYPDEHPRDVLRDRDIAVDDDGIGDTESESPSDFSSPSPPRKSEDEALGLDVGLLEEGGSSSSNTAGLLSPIPDDPIHDTAVSQAHFRRQRSRWRRILRTALPLQAMLVLLLGAACLVPHCDDEYCCMLLNRFANSFDPSLEFVNGPPPF</sequence>
<feature type="compositionally biased region" description="Acidic residues" evidence="8">
    <location>
        <begin position="249"/>
        <end position="260"/>
    </location>
</feature>
<dbReference type="GO" id="GO:0048471">
    <property type="term" value="C:perinuclear region of cytoplasm"/>
    <property type="evidence" value="ECO:0007669"/>
    <property type="project" value="TreeGrafter"/>
</dbReference>
<dbReference type="InterPro" id="IPR012315">
    <property type="entry name" value="KASH"/>
</dbReference>
<evidence type="ECO:0000256" key="8">
    <source>
        <dbReference type="SAM" id="MobiDB-lite"/>
    </source>
</evidence>
<name>A0A1I7ZVH9_9BILA</name>
<evidence type="ECO:0000313" key="11">
    <source>
        <dbReference type="WBParaSite" id="L893_g30332.t1"/>
    </source>
</evidence>
<dbReference type="InterPro" id="IPR057134">
    <property type="entry name" value="Spectrin_Anc-1_3"/>
</dbReference>
<comment type="subcellular location">
    <subcellularLocation>
        <location evidence="1">Nucleus membrane</location>
    </subcellularLocation>
</comment>
<feature type="region of interest" description="Disordered" evidence="8">
    <location>
        <begin position="249"/>
        <end position="305"/>
    </location>
</feature>
<evidence type="ECO:0000256" key="1">
    <source>
        <dbReference type="ARBA" id="ARBA00004126"/>
    </source>
</evidence>
<evidence type="ECO:0000256" key="6">
    <source>
        <dbReference type="ARBA" id="ARBA00023242"/>
    </source>
</evidence>
<evidence type="ECO:0000256" key="5">
    <source>
        <dbReference type="ARBA" id="ARBA00023136"/>
    </source>
</evidence>
<dbReference type="GO" id="GO:0031965">
    <property type="term" value="C:nuclear membrane"/>
    <property type="evidence" value="ECO:0007669"/>
    <property type="project" value="UniProtKB-SubCell"/>
</dbReference>
<dbReference type="PANTHER" id="PTHR21524:SF5">
    <property type="entry name" value="SPECTRIN REPEAT CONTAINING NUCLEAR ENVELOPE PROTEIN 2"/>
    <property type="match status" value="1"/>
</dbReference>
<keyword evidence="3 7" id="KW-0812">Transmembrane</keyword>
<feature type="region of interest" description="Disordered" evidence="8">
    <location>
        <begin position="197"/>
        <end position="218"/>
    </location>
</feature>
<protein>
    <submittedName>
        <fullName evidence="11">KASH domain-containing protein</fullName>
    </submittedName>
</protein>
<keyword evidence="5 7" id="KW-0472">Membrane</keyword>
<dbReference type="Proteomes" id="UP000095287">
    <property type="component" value="Unplaced"/>
</dbReference>
<evidence type="ECO:0000256" key="2">
    <source>
        <dbReference type="ARBA" id="ARBA00008619"/>
    </source>
</evidence>
<keyword evidence="10" id="KW-1185">Reference proteome</keyword>
<evidence type="ECO:0000256" key="4">
    <source>
        <dbReference type="ARBA" id="ARBA00022989"/>
    </source>
</evidence>
<feature type="topological domain" description="Perinuclear space" evidence="7">
    <location>
        <begin position="351"/>
        <end position="380"/>
    </location>
</feature>
<dbReference type="GO" id="GO:0007010">
    <property type="term" value="P:cytoskeleton organization"/>
    <property type="evidence" value="ECO:0007669"/>
    <property type="project" value="TreeGrafter"/>
</dbReference>
<dbReference type="PANTHER" id="PTHR21524">
    <property type="entry name" value="SPECTRIN REPEAT CONTAINING NUCLEAR ENVELOPE PROTEIN 2"/>
    <property type="match status" value="1"/>
</dbReference>
<feature type="compositionally biased region" description="Low complexity" evidence="8">
    <location>
        <begin position="279"/>
        <end position="293"/>
    </location>
</feature>
<keyword evidence="6" id="KW-0539">Nucleus</keyword>
<feature type="topological domain" description="Cytoplasmic" evidence="7">
    <location>
        <begin position="1"/>
        <end position="329"/>
    </location>
</feature>
<organism evidence="10 11">
    <name type="scientific">Steinernema glaseri</name>
    <dbReference type="NCBI Taxonomy" id="37863"/>
    <lineage>
        <taxon>Eukaryota</taxon>
        <taxon>Metazoa</taxon>
        <taxon>Ecdysozoa</taxon>
        <taxon>Nematoda</taxon>
        <taxon>Chromadorea</taxon>
        <taxon>Rhabditida</taxon>
        <taxon>Tylenchina</taxon>
        <taxon>Panagrolaimomorpha</taxon>
        <taxon>Strongyloidoidea</taxon>
        <taxon>Steinernematidae</taxon>
        <taxon>Steinernema</taxon>
    </lineage>
</organism>
<dbReference type="AlphaFoldDB" id="A0A1I7ZVH9"/>
<evidence type="ECO:0000259" key="9">
    <source>
        <dbReference type="PROSITE" id="PS51049"/>
    </source>
</evidence>